<keyword evidence="3 6" id="KW-0812">Transmembrane</keyword>
<evidence type="ECO:0000256" key="3">
    <source>
        <dbReference type="ARBA" id="ARBA00022692"/>
    </source>
</evidence>
<dbReference type="EMBL" id="JABFAC010000012">
    <property type="protein sequence ID" value="MBA0630389.1"/>
    <property type="molecule type" value="Genomic_DNA"/>
</dbReference>
<dbReference type="PANTHER" id="PTHR12822:SF5">
    <property type="entry name" value="PROTEIN YIP"/>
    <property type="match status" value="1"/>
</dbReference>
<evidence type="ECO:0000256" key="1">
    <source>
        <dbReference type="ARBA" id="ARBA00004141"/>
    </source>
</evidence>
<comment type="similarity">
    <text evidence="2 6">Belongs to the YIP1 family.</text>
</comment>
<evidence type="ECO:0000259" key="7">
    <source>
        <dbReference type="Pfam" id="PF04893"/>
    </source>
</evidence>
<reference evidence="8 9" key="1">
    <citation type="journal article" date="2019" name="Genome Biol. Evol.">
        <title>Insights into the evolution of the New World diploid cottons (Gossypium, subgenus Houzingenia) based on genome sequencing.</title>
        <authorList>
            <person name="Grover C.E."/>
            <person name="Arick M.A. 2nd"/>
            <person name="Thrash A."/>
            <person name="Conover J.L."/>
            <person name="Sanders W.S."/>
            <person name="Peterson D.G."/>
            <person name="Frelichowski J.E."/>
            <person name="Scheffler J.A."/>
            <person name="Scheffler B.E."/>
            <person name="Wendel J.F."/>
        </authorList>
    </citation>
    <scope>NUCLEOTIDE SEQUENCE [LARGE SCALE GENOMIC DNA]</scope>
    <source>
        <strain evidence="8">27</strain>
        <tissue evidence="8">Leaf</tissue>
    </source>
</reference>
<dbReference type="InterPro" id="IPR006977">
    <property type="entry name" value="Yip1_dom"/>
</dbReference>
<dbReference type="Pfam" id="PF04893">
    <property type="entry name" value="Yip1"/>
    <property type="match status" value="1"/>
</dbReference>
<keyword evidence="5 6" id="KW-0472">Membrane</keyword>
<feature type="transmembrane region" description="Helical" evidence="6">
    <location>
        <begin position="208"/>
        <end position="230"/>
    </location>
</feature>
<dbReference type="AlphaFoldDB" id="A0A7J8SWB5"/>
<dbReference type="Proteomes" id="UP000593561">
    <property type="component" value="Unassembled WGS sequence"/>
</dbReference>
<evidence type="ECO:0000256" key="5">
    <source>
        <dbReference type="ARBA" id="ARBA00023136"/>
    </source>
</evidence>
<evidence type="ECO:0000313" key="8">
    <source>
        <dbReference type="EMBL" id="MBA0630389.1"/>
    </source>
</evidence>
<dbReference type="GO" id="GO:0016192">
    <property type="term" value="P:vesicle-mediated transport"/>
    <property type="evidence" value="ECO:0007669"/>
    <property type="project" value="InterPro"/>
</dbReference>
<gene>
    <name evidence="8" type="ORF">Godav_002498</name>
</gene>
<evidence type="ECO:0000313" key="9">
    <source>
        <dbReference type="Proteomes" id="UP000593561"/>
    </source>
</evidence>
<organism evidence="8 9">
    <name type="scientific">Gossypium davidsonii</name>
    <name type="common">Davidson's cotton</name>
    <name type="synonym">Gossypium klotzschianum subsp. davidsonii</name>
    <dbReference type="NCBI Taxonomy" id="34287"/>
    <lineage>
        <taxon>Eukaryota</taxon>
        <taxon>Viridiplantae</taxon>
        <taxon>Streptophyta</taxon>
        <taxon>Embryophyta</taxon>
        <taxon>Tracheophyta</taxon>
        <taxon>Spermatophyta</taxon>
        <taxon>Magnoliopsida</taxon>
        <taxon>eudicotyledons</taxon>
        <taxon>Gunneridae</taxon>
        <taxon>Pentapetalae</taxon>
        <taxon>rosids</taxon>
        <taxon>malvids</taxon>
        <taxon>Malvales</taxon>
        <taxon>Malvaceae</taxon>
        <taxon>Malvoideae</taxon>
        <taxon>Gossypium</taxon>
    </lineage>
</organism>
<evidence type="ECO:0000256" key="6">
    <source>
        <dbReference type="RuleBase" id="RU361264"/>
    </source>
</evidence>
<dbReference type="InterPro" id="IPR039765">
    <property type="entry name" value="Yip5/YIPF1/YIPF2"/>
</dbReference>
<feature type="transmembrane region" description="Helical" evidence="6">
    <location>
        <begin position="77"/>
        <end position="102"/>
    </location>
</feature>
<feature type="transmembrane region" description="Helical" evidence="6">
    <location>
        <begin position="180"/>
        <end position="202"/>
    </location>
</feature>
<protein>
    <recommendedName>
        <fullName evidence="6">Protein YIP</fullName>
    </recommendedName>
</protein>
<accession>A0A7J8SWB5</accession>
<comment type="caution">
    <text evidence="8">The sequence shown here is derived from an EMBL/GenBank/DDBJ whole genome shotgun (WGS) entry which is preliminary data.</text>
</comment>
<dbReference type="GO" id="GO:0031267">
    <property type="term" value="F:small GTPase binding"/>
    <property type="evidence" value="ECO:0007669"/>
    <property type="project" value="InterPro"/>
</dbReference>
<sequence length="262" mass="29222">MDESSYWNLPTSHLLGSVPAVVNEESEASYGRRGGGGRGYQTLGPPTDTDVVVNRLISSFYPAGGDFFNKIGANPDLYGLIWITTTLVFMLAAFGNCATYLIQKRTDRTTTWSFDVGYVNAAACGIYGYSLVVPVAFYFLLRYLGSNASLIRFWCMWGYSLSIFIPTAFLLLIPVEILRWIIILVAGTASSCFVTLNLTSYIGGSNDLRMMMIAAFLLQMTLAIFIKVWSRDVFDEVQQRATNCVSLEWVNRIDLVLLAYNF</sequence>
<feature type="transmembrane region" description="Helical" evidence="6">
    <location>
        <begin position="114"/>
        <end position="139"/>
    </location>
</feature>
<dbReference type="PANTHER" id="PTHR12822">
    <property type="entry name" value="PROTEIN YIPF"/>
    <property type="match status" value="1"/>
</dbReference>
<keyword evidence="4 6" id="KW-1133">Transmembrane helix</keyword>
<proteinExistence type="inferred from homology"/>
<dbReference type="GO" id="GO:0000139">
    <property type="term" value="C:Golgi membrane"/>
    <property type="evidence" value="ECO:0007669"/>
    <property type="project" value="UniProtKB-SubCell"/>
</dbReference>
<feature type="transmembrane region" description="Helical" evidence="6">
    <location>
        <begin position="151"/>
        <end position="173"/>
    </location>
</feature>
<feature type="domain" description="Yip1" evidence="7">
    <location>
        <begin position="62"/>
        <end position="224"/>
    </location>
</feature>
<comment type="subcellular location">
    <subcellularLocation>
        <location evidence="6">Golgi apparatus membrane</location>
        <topology evidence="6">Multi-pass membrane protein</topology>
    </subcellularLocation>
    <subcellularLocation>
        <location evidence="1">Membrane</location>
        <topology evidence="1">Multi-pass membrane protein</topology>
    </subcellularLocation>
</comment>
<evidence type="ECO:0000256" key="4">
    <source>
        <dbReference type="ARBA" id="ARBA00022989"/>
    </source>
</evidence>
<name>A0A7J8SWB5_GOSDV</name>
<evidence type="ECO:0000256" key="2">
    <source>
        <dbReference type="ARBA" id="ARBA00010596"/>
    </source>
</evidence>
<keyword evidence="9" id="KW-1185">Reference proteome</keyword>